<proteinExistence type="predicted"/>
<dbReference type="PRINTS" id="PR00420">
    <property type="entry name" value="RNGMNOXGNASE"/>
</dbReference>
<dbReference type="RefSeq" id="WP_204053463.1">
    <property type="nucleotide sequence ID" value="NZ_FTNI01000001.1"/>
</dbReference>
<dbReference type="Gene3D" id="3.50.50.60">
    <property type="entry name" value="FAD/NAD(P)-binding domain"/>
    <property type="match status" value="1"/>
</dbReference>
<gene>
    <name evidence="6" type="ORF">SAMN05421833_10114</name>
</gene>
<dbReference type="PANTHER" id="PTHR43004:SF19">
    <property type="entry name" value="BINDING MONOOXYGENASE, PUTATIVE (JCVI)-RELATED"/>
    <property type="match status" value="1"/>
</dbReference>
<evidence type="ECO:0000256" key="1">
    <source>
        <dbReference type="ARBA" id="ARBA00001974"/>
    </source>
</evidence>
<dbReference type="InterPro" id="IPR002938">
    <property type="entry name" value="FAD-bd"/>
</dbReference>
<evidence type="ECO:0000256" key="4">
    <source>
        <dbReference type="SAM" id="MobiDB-lite"/>
    </source>
</evidence>
<name>A0A1N6QJ88_9ACTN</name>
<organism evidence="6 7">
    <name type="scientific">Microbispora rosea</name>
    <dbReference type="NCBI Taxonomy" id="58117"/>
    <lineage>
        <taxon>Bacteria</taxon>
        <taxon>Bacillati</taxon>
        <taxon>Actinomycetota</taxon>
        <taxon>Actinomycetes</taxon>
        <taxon>Streptosporangiales</taxon>
        <taxon>Streptosporangiaceae</taxon>
        <taxon>Microbispora</taxon>
    </lineage>
</organism>
<dbReference type="Proteomes" id="UP000186096">
    <property type="component" value="Unassembled WGS sequence"/>
</dbReference>
<evidence type="ECO:0000256" key="3">
    <source>
        <dbReference type="ARBA" id="ARBA00022827"/>
    </source>
</evidence>
<keyword evidence="7" id="KW-1185">Reference proteome</keyword>
<dbReference type="Gene3D" id="3.40.30.120">
    <property type="match status" value="1"/>
</dbReference>
<dbReference type="EMBL" id="FTNI01000001">
    <property type="protein sequence ID" value="SIQ16627.1"/>
    <property type="molecule type" value="Genomic_DNA"/>
</dbReference>
<comment type="cofactor">
    <cofactor evidence="1">
        <name>FAD</name>
        <dbReference type="ChEBI" id="CHEBI:57692"/>
    </cofactor>
</comment>
<evidence type="ECO:0000313" key="7">
    <source>
        <dbReference type="Proteomes" id="UP000186096"/>
    </source>
</evidence>
<dbReference type="InterPro" id="IPR050641">
    <property type="entry name" value="RIFMO-like"/>
</dbReference>
<keyword evidence="3" id="KW-0274">FAD</keyword>
<feature type="domain" description="FAD-binding" evidence="5">
    <location>
        <begin position="6"/>
        <end position="359"/>
    </location>
</feature>
<protein>
    <submittedName>
        <fullName evidence="6">2-polyprenyl-6-methoxyphenol hydroxylase</fullName>
    </submittedName>
</protein>
<dbReference type="AlphaFoldDB" id="A0A1N6QJ88"/>
<dbReference type="SUPFAM" id="SSF51905">
    <property type="entry name" value="FAD/NAD(P)-binding domain"/>
    <property type="match status" value="1"/>
</dbReference>
<dbReference type="PANTHER" id="PTHR43004">
    <property type="entry name" value="TRK SYSTEM POTASSIUM UPTAKE PROTEIN"/>
    <property type="match status" value="1"/>
</dbReference>
<dbReference type="STRING" id="58117.SAMN05421833_10114"/>
<reference evidence="7" key="1">
    <citation type="submission" date="2017-01" db="EMBL/GenBank/DDBJ databases">
        <authorList>
            <person name="Varghese N."/>
            <person name="Submissions S."/>
        </authorList>
    </citation>
    <scope>NUCLEOTIDE SEQUENCE [LARGE SCALE GENOMIC DNA]</scope>
    <source>
        <strain evidence="7">ATCC 12950</strain>
    </source>
</reference>
<feature type="region of interest" description="Disordered" evidence="4">
    <location>
        <begin position="406"/>
        <end position="426"/>
    </location>
</feature>
<dbReference type="Gene3D" id="3.30.9.10">
    <property type="entry name" value="D-Amino Acid Oxidase, subunit A, domain 2"/>
    <property type="match status" value="1"/>
</dbReference>
<dbReference type="InterPro" id="IPR036188">
    <property type="entry name" value="FAD/NAD-bd_sf"/>
</dbReference>
<dbReference type="Pfam" id="PF21274">
    <property type="entry name" value="Rng_hyd_C"/>
    <property type="match status" value="1"/>
</dbReference>
<sequence length="531" mass="55414">MTMESVPVLVVGAGLAGLSTAMFLGLHGVSALVVERHAGLSTQPKARGQMPPTMEALATAGVAGRFLEAAPPGGTESIIVIAESVTGRVLHDFVQTAPDLSALSAAPMAATSQERAERILAGRAVQLGAEIRFSTTLESFRQEEDGVVATLLDTTGGRRRTVTSRFLVGADGHKGTIREAAGIAAHGRTSPRPARTMFLQFEADLDVTLKGAAFGLFYLRNPALPGGSVTVVTTDHPGRYVVSCVFGPDEEPDRDGLTEMIRIACGVPDLDVTIVDAAWSSSGEHVTRIAGAFHSGRVLLAGDAAHLMPPTGGQGGNTAVMDGYHLAWRLAYTLAGVAGPGLVASYDAERRPYADALAEQQYANMIQRQTPHLRDDTVAEIMDPAVGLFGYVCPSGAFVREPGEERPLFEDPAAPSGRPGTRAPHVRLSREGTPISARDLFGTGFTVLAGAGGGAWEKAAAEAARTLRVPVETYVVGAGPVLGDPDGRFPTAYGITSTGAVLVRPDGIIAWRSPTEAGLVELEGVLCRVLA</sequence>
<dbReference type="GO" id="GO:0016709">
    <property type="term" value="F:oxidoreductase activity, acting on paired donors, with incorporation or reduction of molecular oxygen, NAD(P)H as one donor, and incorporation of one atom of oxygen"/>
    <property type="evidence" value="ECO:0007669"/>
    <property type="project" value="UniProtKB-ARBA"/>
</dbReference>
<evidence type="ECO:0000259" key="5">
    <source>
        <dbReference type="Pfam" id="PF01494"/>
    </source>
</evidence>
<keyword evidence="2" id="KW-0285">Flavoprotein</keyword>
<accession>A0A1N6QJ88</accession>
<evidence type="ECO:0000313" key="6">
    <source>
        <dbReference type="EMBL" id="SIQ16627.1"/>
    </source>
</evidence>
<dbReference type="GO" id="GO:0071949">
    <property type="term" value="F:FAD binding"/>
    <property type="evidence" value="ECO:0007669"/>
    <property type="project" value="InterPro"/>
</dbReference>
<evidence type="ECO:0000256" key="2">
    <source>
        <dbReference type="ARBA" id="ARBA00022630"/>
    </source>
</evidence>
<dbReference type="Pfam" id="PF01494">
    <property type="entry name" value="FAD_binding_3"/>
    <property type="match status" value="1"/>
</dbReference>